<feature type="region of interest" description="Disordered" evidence="1">
    <location>
        <begin position="1"/>
        <end position="32"/>
    </location>
</feature>
<reference evidence="3" key="2">
    <citation type="submission" date="2021-05" db="EMBL/GenBank/DDBJ databases">
        <authorList>
            <person name="Moolhuijzen P.M."/>
            <person name="Moffat C.S."/>
        </authorList>
    </citation>
    <scope>NUCLEOTIDE SEQUENCE</scope>
    <source>
        <strain evidence="3">86-124</strain>
    </source>
</reference>
<evidence type="ECO:0000256" key="1">
    <source>
        <dbReference type="SAM" id="MobiDB-lite"/>
    </source>
</evidence>
<reference evidence="5" key="4">
    <citation type="journal article" date="2022" name="Microb. Genom.">
        <title>A global pangenome for the wheat fungal pathogen Pyrenophora tritici-repentis and prediction of effector protein structural homology.</title>
        <authorList>
            <person name="Moolhuijzen P.M."/>
            <person name="See P.T."/>
            <person name="Shi G."/>
            <person name="Powell H.R."/>
            <person name="Cockram J."/>
            <person name="Jorgensen L.N."/>
            <person name="Benslimane H."/>
            <person name="Strelkov S.E."/>
            <person name="Turner J."/>
            <person name="Liu Z."/>
            <person name="Moffat C.S."/>
        </authorList>
    </citation>
    <scope>NUCLEOTIDE SEQUENCE [LARGE SCALE GENOMIC DNA]</scope>
</reference>
<sequence length="71" mass="8369">MNTEWRVEEENSDKEDTDSDMGAASSDEGKDFSSIIFEERMKHIKDDFEVFAQRLRDEHERLQESSKALLE</sequence>
<organism evidence="2 4">
    <name type="scientific">Pyrenophora tritici-repentis</name>
    <dbReference type="NCBI Taxonomy" id="45151"/>
    <lineage>
        <taxon>Eukaryota</taxon>
        <taxon>Fungi</taxon>
        <taxon>Dikarya</taxon>
        <taxon>Ascomycota</taxon>
        <taxon>Pezizomycotina</taxon>
        <taxon>Dothideomycetes</taxon>
        <taxon>Pleosporomycetidae</taxon>
        <taxon>Pleosporales</taxon>
        <taxon>Pleosporineae</taxon>
        <taxon>Pleosporaceae</taxon>
        <taxon>Pyrenophora</taxon>
    </lineage>
</organism>
<reference evidence="2 4" key="1">
    <citation type="journal article" date="2018" name="BMC Genomics">
        <title>Comparative genomics of the wheat fungal pathogen Pyrenophora tritici-repentis reveals chromosomal variations and genome plasticity.</title>
        <authorList>
            <person name="Moolhuijzen P."/>
            <person name="See P.T."/>
            <person name="Hane J.K."/>
            <person name="Shi G."/>
            <person name="Liu Z."/>
            <person name="Oliver R.P."/>
            <person name="Moffat C.S."/>
        </authorList>
    </citation>
    <scope>NUCLEOTIDE SEQUENCE [LARGE SCALE GENOMIC DNA]</scope>
    <source>
        <strain evidence="2">M4</strain>
    </source>
</reference>
<comment type="caution">
    <text evidence="2">The sequence shown here is derived from an EMBL/GenBank/DDBJ whole genome shotgun (WGS) entry which is preliminary data.</text>
</comment>
<dbReference type="EMBL" id="NQIK02000001">
    <property type="protein sequence ID" value="KAF7579119.1"/>
    <property type="molecule type" value="Genomic_DNA"/>
</dbReference>
<evidence type="ECO:0000313" key="5">
    <source>
        <dbReference type="Proteomes" id="UP000249757"/>
    </source>
</evidence>
<dbReference type="Proteomes" id="UP000249757">
    <property type="component" value="Unassembled WGS sequence"/>
</dbReference>
<dbReference type="Proteomes" id="UP000245464">
    <property type="component" value="Chromosome 1"/>
</dbReference>
<accession>A0A2W1GRK8</accession>
<dbReference type="AlphaFoldDB" id="A0A2W1GRK8"/>
<evidence type="ECO:0000313" key="4">
    <source>
        <dbReference type="Proteomes" id="UP000245464"/>
    </source>
</evidence>
<feature type="compositionally biased region" description="Acidic residues" evidence="1">
    <location>
        <begin position="10"/>
        <end position="19"/>
    </location>
</feature>
<evidence type="ECO:0000313" key="2">
    <source>
        <dbReference type="EMBL" id="KAF7579119.1"/>
    </source>
</evidence>
<protein>
    <submittedName>
        <fullName evidence="2">Uncharacterized protein</fullName>
    </submittedName>
</protein>
<proteinExistence type="predicted"/>
<reference evidence="3" key="3">
    <citation type="journal article" date="2022" name="bioRxiv">
        <title>A global pangenome for the wheat fungal pathogen Pyrenophora tritici-repentis and prediction of effector protein structural homology.</title>
        <authorList>
            <person name="Moolhuijzen P."/>
            <person name="See P.T."/>
            <person name="Shi G."/>
            <person name="Powell H.R."/>
            <person name="Cockram J."/>
            <person name="Jorgensen L.N."/>
            <person name="Benslimane H."/>
            <person name="Strelkov S.E."/>
            <person name="Turner J."/>
            <person name="Liu Z."/>
            <person name="Moffat C.S."/>
        </authorList>
    </citation>
    <scope>NUCLEOTIDE SEQUENCE</scope>
    <source>
        <strain evidence="3">86-124</strain>
    </source>
</reference>
<gene>
    <name evidence="3" type="ORF">Ptr86124_008008</name>
    <name evidence="2" type="ORF">PtrM4_033590</name>
</gene>
<name>A0A2W1GRK8_9PLEO</name>
<dbReference type="EMBL" id="NRDI02000010">
    <property type="protein sequence ID" value="KAI1512988.1"/>
    <property type="molecule type" value="Genomic_DNA"/>
</dbReference>
<evidence type="ECO:0000313" key="3">
    <source>
        <dbReference type="EMBL" id="KAI1512988.1"/>
    </source>
</evidence>
<keyword evidence="5" id="KW-1185">Reference proteome</keyword>